<dbReference type="OrthoDB" id="2357153at2"/>
<gene>
    <name evidence="2" type="ORF">D9X91_13295</name>
</gene>
<protein>
    <recommendedName>
        <fullName evidence="4">DUF3221 domain-containing protein</fullName>
    </recommendedName>
</protein>
<organism evidence="2 3">
    <name type="scientific">Falsibacillus albus</name>
    <dbReference type="NCBI Taxonomy" id="2478915"/>
    <lineage>
        <taxon>Bacteria</taxon>
        <taxon>Bacillati</taxon>
        <taxon>Bacillota</taxon>
        <taxon>Bacilli</taxon>
        <taxon>Bacillales</taxon>
        <taxon>Bacillaceae</taxon>
        <taxon>Falsibacillus</taxon>
    </lineage>
</organism>
<name>A0A3L7JW80_9BACI</name>
<accession>A0A3L7JW80</accession>
<evidence type="ECO:0000313" key="2">
    <source>
        <dbReference type="EMBL" id="RLQ94514.1"/>
    </source>
</evidence>
<keyword evidence="1" id="KW-0732">Signal</keyword>
<dbReference type="Proteomes" id="UP000276770">
    <property type="component" value="Unassembled WGS sequence"/>
</dbReference>
<feature type="signal peptide" evidence="1">
    <location>
        <begin position="1"/>
        <end position="23"/>
    </location>
</feature>
<evidence type="ECO:0008006" key="4">
    <source>
        <dbReference type="Google" id="ProtNLM"/>
    </source>
</evidence>
<dbReference type="EMBL" id="RCVZ01000009">
    <property type="protein sequence ID" value="RLQ94514.1"/>
    <property type="molecule type" value="Genomic_DNA"/>
</dbReference>
<reference evidence="2 3" key="1">
    <citation type="submission" date="2018-10" db="EMBL/GenBank/DDBJ databases">
        <title>Falsibacillus sp. genome draft.</title>
        <authorList>
            <person name="Shi S."/>
        </authorList>
    </citation>
    <scope>NUCLEOTIDE SEQUENCE [LARGE SCALE GENOMIC DNA]</scope>
    <source>
        <strain evidence="2 3">GY 10110</strain>
    </source>
</reference>
<evidence type="ECO:0000256" key="1">
    <source>
        <dbReference type="SAM" id="SignalP"/>
    </source>
</evidence>
<feature type="chain" id="PRO_5017949103" description="DUF3221 domain-containing protein" evidence="1">
    <location>
        <begin position="24"/>
        <end position="115"/>
    </location>
</feature>
<keyword evidence="3" id="KW-1185">Reference proteome</keyword>
<dbReference type="RefSeq" id="WP_121681127.1">
    <property type="nucleotide sequence ID" value="NZ_RCVZ01000009.1"/>
</dbReference>
<evidence type="ECO:0000313" key="3">
    <source>
        <dbReference type="Proteomes" id="UP000276770"/>
    </source>
</evidence>
<dbReference type="PROSITE" id="PS51257">
    <property type="entry name" value="PROKAR_LIPOPROTEIN"/>
    <property type="match status" value="1"/>
</dbReference>
<proteinExistence type="predicted"/>
<dbReference type="AlphaFoldDB" id="A0A3L7JW80"/>
<sequence>MKQITFMVLLTFFLLTGCQSSPSADWAYSFIVYHGDNYIVSDNMIPDEDLGKQINTVEVYSDQEVNVNPNKIFSNHFPAGSKIFTIKGKDDKTLAVQTKDGNFEVNYANKYGSKD</sequence>
<comment type="caution">
    <text evidence="2">The sequence shown here is derived from an EMBL/GenBank/DDBJ whole genome shotgun (WGS) entry which is preliminary data.</text>
</comment>